<dbReference type="FunFam" id="2.30.29.30:FF:000038">
    <property type="entry name" value="Myotubularin 1, isoform CRA_a"/>
    <property type="match status" value="1"/>
</dbReference>
<keyword evidence="11" id="KW-0175">Coiled coil</keyword>
<evidence type="ECO:0000256" key="2">
    <source>
        <dbReference type="ARBA" id="ARBA00004496"/>
    </source>
</evidence>
<dbReference type="SUPFAM" id="SSF52799">
    <property type="entry name" value="(Phosphotyrosine protein) phosphatases II"/>
    <property type="match status" value="1"/>
</dbReference>
<dbReference type="InterPro" id="IPR016130">
    <property type="entry name" value="Tyr_Pase_AS"/>
</dbReference>
<dbReference type="OrthoDB" id="271628at2759"/>
<dbReference type="GO" id="GO:0005737">
    <property type="term" value="C:cytoplasm"/>
    <property type="evidence" value="ECO:0007669"/>
    <property type="project" value="UniProtKB-SubCell"/>
</dbReference>
<feature type="domain" description="Myotubularin phosphatase" evidence="13">
    <location>
        <begin position="163"/>
        <end position="540"/>
    </location>
</feature>
<keyword evidence="6" id="KW-0378">Hydrolase</keyword>
<evidence type="ECO:0000256" key="5">
    <source>
        <dbReference type="ARBA" id="ARBA00022490"/>
    </source>
</evidence>
<dbReference type="InterPro" id="IPR030564">
    <property type="entry name" value="Myotubularin"/>
</dbReference>
<feature type="active site" description="Phosphocysteine intermediate" evidence="9">
    <location>
        <position position="376"/>
    </location>
</feature>
<feature type="region of interest" description="Disordered" evidence="12">
    <location>
        <begin position="585"/>
        <end position="609"/>
    </location>
</feature>
<evidence type="ECO:0000256" key="3">
    <source>
        <dbReference type="ARBA" id="ARBA00007471"/>
    </source>
</evidence>
<evidence type="ECO:0000256" key="10">
    <source>
        <dbReference type="PIRSR" id="PIRSR630564-2"/>
    </source>
</evidence>
<evidence type="ECO:0000256" key="4">
    <source>
        <dbReference type="ARBA" id="ARBA00012903"/>
    </source>
</evidence>
<evidence type="ECO:0000256" key="6">
    <source>
        <dbReference type="ARBA" id="ARBA00022801"/>
    </source>
</evidence>
<sequence>METKKLQSQLNKAEGLALSTMADDDGKDSSHSGELPLIKGEKAQASAKDVTYLCPFSGPVRGSLFVTNYKLFFKADDDPPFFVEVPLCSIFRIEKIGGTTSRGENAYGLEISCKDMRNLRFAHKQENHSRRLVYDKLTNYAFPTSSGKPFFAFSLKEEYEVNGWEVFDVEAEFERLGLPTDCWHVTKINEKYEICDTYPAILGVPSSVTDEDIKKVAMFRSRGRLPVLSWLHPNNNASITRASQPTAGVMNRTRNKDDEKYFQAILDANPQCHKLLIMDARPRINALANQAKGGGYETEENYQNTEVIFLDIANIHVMRESLRKLKDICFPTIDDAHWLTNLENTHWLDYIKVILAGAVRIADAVDRCRTSVVVHCSDGWDRTSQLTALAMLLLDPYYRTISGFEVLIEKEWLSFGHKFTQRYGHGDKNYTDDQRSPVFLQFIDCVWQVTKQFPCAFEFNEIFLITILDHLYSCMFGTFLCNSEIQREKEDLKSKTVSLWSYINSNNMEFKNPLYAPYLHQHVLFPVPSMRRLELWTHYYIRWNPRMQAQESEELRNRELFCLCEQLRNKCEELQHEIDSRMTVEVPSNPDAVSIHSTNSNPNWTSSKV</sequence>
<dbReference type="SUPFAM" id="SSF50729">
    <property type="entry name" value="PH domain-like"/>
    <property type="match status" value="1"/>
</dbReference>
<evidence type="ECO:0000256" key="7">
    <source>
        <dbReference type="ARBA" id="ARBA00023098"/>
    </source>
</evidence>
<feature type="binding site" evidence="10">
    <location>
        <begin position="376"/>
        <end position="382"/>
    </location>
    <ligand>
        <name>substrate</name>
    </ligand>
</feature>
<evidence type="ECO:0000256" key="11">
    <source>
        <dbReference type="SAM" id="Coils"/>
    </source>
</evidence>
<feature type="compositionally biased region" description="Polar residues" evidence="12">
    <location>
        <begin position="595"/>
        <end position="609"/>
    </location>
</feature>
<gene>
    <name evidence="15" type="primary">LOC116307419</name>
</gene>
<dbReference type="GO" id="GO:0012505">
    <property type="term" value="C:endomembrane system"/>
    <property type="evidence" value="ECO:0007669"/>
    <property type="project" value="UniProtKB-SubCell"/>
</dbReference>
<protein>
    <recommendedName>
        <fullName evidence="4">phosphatidylinositol-3,5-bisphosphate 3-phosphatase</fullName>
        <ecNumber evidence="4">3.1.3.95</ecNumber>
    </recommendedName>
</protein>
<dbReference type="GeneID" id="116307419"/>
<dbReference type="GO" id="GO:0016020">
    <property type="term" value="C:membrane"/>
    <property type="evidence" value="ECO:0007669"/>
    <property type="project" value="TreeGrafter"/>
</dbReference>
<dbReference type="KEGG" id="aten:116307419"/>
<evidence type="ECO:0000256" key="9">
    <source>
        <dbReference type="PIRSR" id="PIRSR630564-1"/>
    </source>
</evidence>
<feature type="coiled-coil region" evidence="11">
    <location>
        <begin position="557"/>
        <end position="584"/>
    </location>
</feature>
<comment type="subcellular location">
    <subcellularLocation>
        <location evidence="2">Cytoplasm</location>
    </subcellularLocation>
    <subcellularLocation>
        <location evidence="1">Endomembrane system</location>
        <topology evidence="1">Peripheral membrane protein</topology>
    </subcellularLocation>
</comment>
<evidence type="ECO:0000256" key="1">
    <source>
        <dbReference type="ARBA" id="ARBA00004184"/>
    </source>
</evidence>
<dbReference type="SMART" id="SM00404">
    <property type="entry name" value="PTPc_motif"/>
    <property type="match status" value="1"/>
</dbReference>
<dbReference type="RefSeq" id="XP_031573534.1">
    <property type="nucleotide sequence ID" value="XM_031717674.1"/>
</dbReference>
<dbReference type="InterPro" id="IPR010569">
    <property type="entry name" value="Myotubularin-like_Pase_dom"/>
</dbReference>
<dbReference type="FunCoup" id="A0A6P8J1X9">
    <property type="interactions" value="2092"/>
</dbReference>
<dbReference type="InParanoid" id="A0A6P8J1X9"/>
<evidence type="ECO:0000259" key="13">
    <source>
        <dbReference type="PROSITE" id="PS51339"/>
    </source>
</evidence>
<dbReference type="AlphaFoldDB" id="A0A6P8J1X9"/>
<name>A0A6P8J1X9_ACTTE</name>
<dbReference type="PANTHER" id="PTHR10807">
    <property type="entry name" value="MYOTUBULARIN-RELATED"/>
    <property type="match status" value="1"/>
</dbReference>
<dbReference type="EC" id="3.1.3.95" evidence="4"/>
<dbReference type="SMART" id="SM00568">
    <property type="entry name" value="GRAM"/>
    <property type="match status" value="1"/>
</dbReference>
<dbReference type="Proteomes" id="UP000515163">
    <property type="component" value="Unplaced"/>
</dbReference>
<dbReference type="Gene3D" id="2.30.29.30">
    <property type="entry name" value="Pleckstrin-homology domain (PH domain)/Phosphotyrosine-binding domain (PTB)"/>
    <property type="match status" value="1"/>
</dbReference>
<dbReference type="CDD" id="cd14535">
    <property type="entry name" value="PTP-MTM1-like"/>
    <property type="match status" value="1"/>
</dbReference>
<dbReference type="InterPro" id="IPR004182">
    <property type="entry name" value="GRAM"/>
</dbReference>
<keyword evidence="14" id="KW-1185">Reference proteome</keyword>
<feature type="binding site" evidence="10">
    <location>
        <begin position="314"/>
        <end position="315"/>
    </location>
    <ligand>
        <name>substrate</name>
    </ligand>
</feature>
<reference evidence="15" key="1">
    <citation type="submission" date="2025-08" db="UniProtKB">
        <authorList>
            <consortium name="RefSeq"/>
        </authorList>
    </citation>
    <scope>IDENTIFICATION</scope>
</reference>
<dbReference type="PROSITE" id="PS51339">
    <property type="entry name" value="PPASE_MYOTUBULARIN"/>
    <property type="match status" value="1"/>
</dbReference>
<dbReference type="InterPro" id="IPR029021">
    <property type="entry name" value="Prot-tyrosine_phosphatase-like"/>
</dbReference>
<keyword evidence="7" id="KW-0443">Lipid metabolism</keyword>
<comment type="similarity">
    <text evidence="3">Belongs to the protein-tyrosine phosphatase family. Non-receptor class myotubularin subfamily.</text>
</comment>
<dbReference type="GO" id="GO:0004438">
    <property type="term" value="F:phosphatidylinositol-3-phosphate phosphatase activity"/>
    <property type="evidence" value="ECO:0007669"/>
    <property type="project" value="TreeGrafter"/>
</dbReference>
<dbReference type="PANTHER" id="PTHR10807:SF128">
    <property type="entry name" value="PHOSPHATIDYLINOSITOL-3,5-BISPHOSPHATE 3-PHOSPHATASE"/>
    <property type="match status" value="1"/>
</dbReference>
<dbReference type="GO" id="GO:0052629">
    <property type="term" value="F:phosphatidylinositol-3,5-bisphosphate 3-phosphatase activity"/>
    <property type="evidence" value="ECO:0007669"/>
    <property type="project" value="UniProtKB-EC"/>
</dbReference>
<keyword evidence="8" id="KW-0472">Membrane</keyword>
<feature type="binding site" evidence="10">
    <location>
        <begin position="289"/>
        <end position="292"/>
    </location>
    <ligand>
        <name>substrate</name>
    </ligand>
</feature>
<evidence type="ECO:0000256" key="8">
    <source>
        <dbReference type="ARBA" id="ARBA00023136"/>
    </source>
</evidence>
<keyword evidence="5" id="KW-0963">Cytoplasm</keyword>
<dbReference type="GO" id="GO:0046856">
    <property type="term" value="P:phosphatidylinositol dephosphorylation"/>
    <property type="evidence" value="ECO:0007669"/>
    <property type="project" value="TreeGrafter"/>
</dbReference>
<dbReference type="InterPro" id="IPR003595">
    <property type="entry name" value="Tyr_Pase_cat"/>
</dbReference>
<evidence type="ECO:0000313" key="15">
    <source>
        <dbReference type="RefSeq" id="XP_031573534.1"/>
    </source>
</evidence>
<dbReference type="Pfam" id="PF02893">
    <property type="entry name" value="GRAM"/>
    <property type="match status" value="1"/>
</dbReference>
<dbReference type="InterPro" id="IPR011993">
    <property type="entry name" value="PH-like_dom_sf"/>
</dbReference>
<organism evidence="14 15">
    <name type="scientific">Actinia tenebrosa</name>
    <name type="common">Australian red waratah sea anemone</name>
    <dbReference type="NCBI Taxonomy" id="6105"/>
    <lineage>
        <taxon>Eukaryota</taxon>
        <taxon>Metazoa</taxon>
        <taxon>Cnidaria</taxon>
        <taxon>Anthozoa</taxon>
        <taxon>Hexacorallia</taxon>
        <taxon>Actiniaria</taxon>
        <taxon>Actiniidae</taxon>
        <taxon>Actinia</taxon>
    </lineage>
</organism>
<accession>A0A6P8J1X9</accession>
<evidence type="ECO:0000313" key="14">
    <source>
        <dbReference type="Proteomes" id="UP000515163"/>
    </source>
</evidence>
<proteinExistence type="inferred from homology"/>
<evidence type="ECO:0000256" key="12">
    <source>
        <dbReference type="SAM" id="MobiDB-lite"/>
    </source>
</evidence>
<dbReference type="Pfam" id="PF06602">
    <property type="entry name" value="Myotub-related"/>
    <property type="match status" value="1"/>
</dbReference>
<dbReference type="PROSITE" id="PS00383">
    <property type="entry name" value="TYR_PHOSPHATASE_1"/>
    <property type="match status" value="1"/>
</dbReference>